<organism evidence="18 19">
    <name type="scientific">Aspergillus turcosus</name>
    <dbReference type="NCBI Taxonomy" id="1245748"/>
    <lineage>
        <taxon>Eukaryota</taxon>
        <taxon>Fungi</taxon>
        <taxon>Dikarya</taxon>
        <taxon>Ascomycota</taxon>
        <taxon>Pezizomycotina</taxon>
        <taxon>Eurotiomycetes</taxon>
        <taxon>Eurotiomycetidae</taxon>
        <taxon>Eurotiales</taxon>
        <taxon>Aspergillaceae</taxon>
        <taxon>Aspergillus</taxon>
        <taxon>Aspergillus subgen. Fumigati</taxon>
    </lineage>
</organism>
<keyword evidence="8" id="KW-0285">Flavoprotein</keyword>
<dbReference type="EMBL" id="NIDN02000005">
    <property type="protein sequence ID" value="RLM01421.1"/>
    <property type="molecule type" value="Genomic_DNA"/>
</dbReference>
<evidence type="ECO:0000256" key="16">
    <source>
        <dbReference type="ARBA" id="ARBA00048914"/>
    </source>
</evidence>
<dbReference type="InterPro" id="IPR006094">
    <property type="entry name" value="Oxid_FAD_bind_N"/>
</dbReference>
<reference evidence="18 19" key="1">
    <citation type="submission" date="2018-08" db="EMBL/GenBank/DDBJ databases">
        <title>Draft genome sequences of two Aspergillus turcosus clinical strains isolated from bronchoalveolar lavage fluid: one azole-susceptible and the other azole-resistant.</title>
        <authorList>
            <person name="Parent-Michaud M."/>
            <person name="Dufresne P.J."/>
            <person name="Fournier E."/>
            <person name="Martineau C."/>
            <person name="Moreira S."/>
            <person name="Perkins V."/>
            <person name="De Repentigny L."/>
            <person name="Dufresne S.F."/>
        </authorList>
    </citation>
    <scope>NUCLEOTIDE SEQUENCE [LARGE SCALE GENOMIC DNA]</scope>
    <source>
        <strain evidence="18">HMR AF 1038</strain>
    </source>
</reference>
<gene>
    <name evidence="18" type="ORF">CFD26_108118</name>
</gene>
<dbReference type="GO" id="GO:0008762">
    <property type="term" value="F:UDP-N-acetylmuramate dehydrogenase activity"/>
    <property type="evidence" value="ECO:0007669"/>
    <property type="project" value="UniProtKB-EC"/>
</dbReference>
<accession>A0A229Z446</accession>
<comment type="subcellular location">
    <subcellularLocation>
        <location evidence="3">Cytoplasm</location>
    </subcellularLocation>
</comment>
<evidence type="ECO:0000256" key="13">
    <source>
        <dbReference type="ARBA" id="ARBA00023002"/>
    </source>
</evidence>
<evidence type="ECO:0000256" key="5">
    <source>
        <dbReference type="ARBA" id="ARBA00012518"/>
    </source>
</evidence>
<keyword evidence="14" id="KW-0131">Cell cycle</keyword>
<evidence type="ECO:0000256" key="11">
    <source>
        <dbReference type="ARBA" id="ARBA00022960"/>
    </source>
</evidence>
<evidence type="ECO:0000313" key="19">
    <source>
        <dbReference type="Proteomes" id="UP000215289"/>
    </source>
</evidence>
<name>A0A229Z446_9EURO</name>
<dbReference type="Gene3D" id="3.30.43.10">
    <property type="entry name" value="Uridine Diphospho-n-acetylenolpyruvylglucosamine Reductase, domain 2"/>
    <property type="match status" value="1"/>
</dbReference>
<evidence type="ECO:0000256" key="12">
    <source>
        <dbReference type="ARBA" id="ARBA00022984"/>
    </source>
</evidence>
<evidence type="ECO:0000256" key="10">
    <source>
        <dbReference type="ARBA" id="ARBA00022857"/>
    </source>
</evidence>
<dbReference type="InterPro" id="IPR003170">
    <property type="entry name" value="MurB"/>
</dbReference>
<dbReference type="InterPro" id="IPR016167">
    <property type="entry name" value="FAD-bd_PCMH_sub1"/>
</dbReference>
<dbReference type="GO" id="GO:0071555">
    <property type="term" value="P:cell wall organization"/>
    <property type="evidence" value="ECO:0007669"/>
    <property type="project" value="UniProtKB-KW"/>
</dbReference>
<dbReference type="NCBIfam" id="TIGR00179">
    <property type="entry name" value="murB"/>
    <property type="match status" value="1"/>
</dbReference>
<dbReference type="PROSITE" id="PS51387">
    <property type="entry name" value="FAD_PCMH"/>
    <property type="match status" value="1"/>
</dbReference>
<dbReference type="GO" id="GO:0051301">
    <property type="term" value="P:cell division"/>
    <property type="evidence" value="ECO:0007669"/>
    <property type="project" value="UniProtKB-KW"/>
</dbReference>
<dbReference type="HAMAP" id="MF_00037">
    <property type="entry name" value="MurB"/>
    <property type="match status" value="1"/>
</dbReference>
<evidence type="ECO:0000256" key="6">
    <source>
        <dbReference type="ARBA" id="ARBA00022490"/>
    </source>
</evidence>
<sequence>MVQLEEYVDLLPYNTFHIASTARYFVRVQCPNQLDALVHSPIFQTRPHFVLGGGSNILLANETYEGIVLKNEISGIEIVSQDEKHTVLRVGGGVAWTALVSYCLDHGLGGLENLSLIPGTVGAAPIQNIGAYGVELSDVLESLCAIDLTTGSRRQMSNAECRFGYRDSVFKHTSQDVFIASVIVRLDNPGNHRLNTTYGSIQSILEKRGVQTPTIQSVAEVVCLLRRSKLPDPELLGNAGSFFKNAVVDQLAYDALQAVHPAIPVFSRADGSKVIPAAWLIERCGWKGKRIGRVGVYDQHALVVANYGSMNGIDILQFASRIGQDVMDRFGIWLEFEVRIIISKTLHELAVGGKASQNEVCDP</sequence>
<dbReference type="InterPro" id="IPR016169">
    <property type="entry name" value="FAD-bd_PCMH_sub2"/>
</dbReference>
<evidence type="ECO:0000256" key="9">
    <source>
        <dbReference type="ARBA" id="ARBA00022827"/>
    </source>
</evidence>
<dbReference type="PANTHER" id="PTHR21071">
    <property type="entry name" value="UDP-N-ACETYLENOLPYRUVOYLGLUCOSAMINE REDUCTASE"/>
    <property type="match status" value="1"/>
</dbReference>
<comment type="cofactor">
    <cofactor evidence="1">
        <name>FAD</name>
        <dbReference type="ChEBI" id="CHEBI:57692"/>
    </cofactor>
</comment>
<keyword evidence="9" id="KW-0274">FAD</keyword>
<keyword evidence="19" id="KW-1185">Reference proteome</keyword>
<dbReference type="SUPFAM" id="SSF56194">
    <property type="entry name" value="Uridine diphospho-N-Acetylenolpyruvylglucosamine reductase, MurB, C-terminal domain"/>
    <property type="match status" value="1"/>
</dbReference>
<evidence type="ECO:0000256" key="1">
    <source>
        <dbReference type="ARBA" id="ARBA00001974"/>
    </source>
</evidence>
<keyword evidence="10" id="KW-0521">NADP</keyword>
<dbReference type="Proteomes" id="UP000215289">
    <property type="component" value="Unassembled WGS sequence"/>
</dbReference>
<dbReference type="OrthoDB" id="66620at2759"/>
<dbReference type="AlphaFoldDB" id="A0A229Z446"/>
<keyword evidence="6" id="KW-0963">Cytoplasm</keyword>
<feature type="domain" description="FAD-binding PCMH-type" evidence="17">
    <location>
        <begin position="17"/>
        <end position="189"/>
    </location>
</feature>
<keyword evidence="13" id="KW-0560">Oxidoreductase</keyword>
<dbReference type="UniPathway" id="UPA00219"/>
<keyword evidence="12" id="KW-0573">Peptidoglycan synthesis</keyword>
<evidence type="ECO:0000313" key="18">
    <source>
        <dbReference type="EMBL" id="RLM01421.1"/>
    </source>
</evidence>
<evidence type="ECO:0000256" key="7">
    <source>
        <dbReference type="ARBA" id="ARBA00022618"/>
    </source>
</evidence>
<dbReference type="InterPro" id="IPR036318">
    <property type="entry name" value="FAD-bd_PCMH-like_sf"/>
</dbReference>
<proteinExistence type="inferred from homology"/>
<dbReference type="STRING" id="1245748.A0A229Z446"/>
<evidence type="ECO:0000256" key="4">
    <source>
        <dbReference type="ARBA" id="ARBA00004752"/>
    </source>
</evidence>
<comment type="catalytic activity">
    <reaction evidence="16">
        <text>UDP-N-acetyl-alpha-D-muramate + NADP(+) = UDP-N-acetyl-3-O-(1-carboxyvinyl)-alpha-D-glucosamine + NADPH + H(+)</text>
        <dbReference type="Rhea" id="RHEA:12248"/>
        <dbReference type="ChEBI" id="CHEBI:15378"/>
        <dbReference type="ChEBI" id="CHEBI:57783"/>
        <dbReference type="ChEBI" id="CHEBI:58349"/>
        <dbReference type="ChEBI" id="CHEBI:68483"/>
        <dbReference type="ChEBI" id="CHEBI:70757"/>
        <dbReference type="EC" id="1.3.1.98"/>
    </reaction>
</comment>
<keyword evidence="11" id="KW-0133">Cell shape</keyword>
<dbReference type="InterPro" id="IPR036635">
    <property type="entry name" value="MurB_C_sf"/>
</dbReference>
<comment type="caution">
    <text evidence="18">The sequence shown here is derived from an EMBL/GenBank/DDBJ whole genome shotgun (WGS) entry which is preliminary data.</text>
</comment>
<dbReference type="GO" id="GO:0008360">
    <property type="term" value="P:regulation of cell shape"/>
    <property type="evidence" value="ECO:0007669"/>
    <property type="project" value="UniProtKB-KW"/>
</dbReference>
<evidence type="ECO:0000256" key="14">
    <source>
        <dbReference type="ARBA" id="ARBA00023306"/>
    </source>
</evidence>
<dbReference type="Gene3D" id="3.30.465.10">
    <property type="match status" value="1"/>
</dbReference>
<dbReference type="GO" id="GO:0071949">
    <property type="term" value="F:FAD binding"/>
    <property type="evidence" value="ECO:0007669"/>
    <property type="project" value="InterPro"/>
</dbReference>
<dbReference type="PANTHER" id="PTHR21071:SF4">
    <property type="entry name" value="UDP-N-ACETYLENOLPYRUVOYLGLUCOSAMINE REDUCTASE"/>
    <property type="match status" value="1"/>
</dbReference>
<dbReference type="Pfam" id="PF01565">
    <property type="entry name" value="FAD_binding_4"/>
    <property type="match status" value="1"/>
</dbReference>
<evidence type="ECO:0000256" key="8">
    <source>
        <dbReference type="ARBA" id="ARBA00022630"/>
    </source>
</evidence>
<dbReference type="EC" id="1.3.1.98" evidence="5"/>
<evidence type="ECO:0000256" key="3">
    <source>
        <dbReference type="ARBA" id="ARBA00004496"/>
    </source>
</evidence>
<dbReference type="InterPro" id="IPR011601">
    <property type="entry name" value="MurB_C"/>
</dbReference>
<evidence type="ECO:0000256" key="15">
    <source>
        <dbReference type="ARBA" id="ARBA00023316"/>
    </source>
</evidence>
<dbReference type="SUPFAM" id="SSF56176">
    <property type="entry name" value="FAD-binding/transporter-associated domain-like"/>
    <property type="match status" value="1"/>
</dbReference>
<comment type="function">
    <text evidence="2">Cell wall formation.</text>
</comment>
<comment type="pathway">
    <text evidence="4">Cell wall biogenesis; peptidoglycan biosynthesis.</text>
</comment>
<dbReference type="GO" id="GO:0005829">
    <property type="term" value="C:cytosol"/>
    <property type="evidence" value="ECO:0007669"/>
    <property type="project" value="TreeGrafter"/>
</dbReference>
<keyword evidence="15" id="KW-0961">Cell wall biogenesis/degradation</keyword>
<evidence type="ECO:0000259" key="17">
    <source>
        <dbReference type="PROSITE" id="PS51387"/>
    </source>
</evidence>
<dbReference type="InterPro" id="IPR016166">
    <property type="entry name" value="FAD-bd_PCMH"/>
</dbReference>
<dbReference type="NCBIfam" id="NF000755">
    <property type="entry name" value="PRK00046.1"/>
    <property type="match status" value="1"/>
</dbReference>
<dbReference type="Pfam" id="PF02873">
    <property type="entry name" value="MurB_C"/>
    <property type="match status" value="1"/>
</dbReference>
<keyword evidence="7" id="KW-0132">Cell division</keyword>
<dbReference type="Gene3D" id="3.90.78.10">
    <property type="entry name" value="UDP-N-acetylenolpyruvoylglucosamine reductase, C-terminal domain"/>
    <property type="match status" value="1"/>
</dbReference>
<evidence type="ECO:0000256" key="2">
    <source>
        <dbReference type="ARBA" id="ARBA00003921"/>
    </source>
</evidence>
<protein>
    <recommendedName>
        <fullName evidence="5">UDP-N-acetylmuramate dehydrogenase</fullName>
        <ecNumber evidence="5">1.3.1.98</ecNumber>
    </recommendedName>
</protein>